<feature type="region of interest" description="Disordered" evidence="1">
    <location>
        <begin position="94"/>
        <end position="116"/>
    </location>
</feature>
<evidence type="ECO:0000313" key="2">
    <source>
        <dbReference type="EMBL" id="TRZ10162.1"/>
    </source>
</evidence>
<gene>
    <name evidence="2" type="ORF">HGM15179_016947</name>
</gene>
<organism evidence="2 3">
    <name type="scientific">Zosterops borbonicus</name>
    <dbReference type="NCBI Taxonomy" id="364589"/>
    <lineage>
        <taxon>Eukaryota</taxon>
        <taxon>Metazoa</taxon>
        <taxon>Chordata</taxon>
        <taxon>Craniata</taxon>
        <taxon>Vertebrata</taxon>
        <taxon>Euteleostomi</taxon>
        <taxon>Archelosauria</taxon>
        <taxon>Archosauria</taxon>
        <taxon>Dinosauria</taxon>
        <taxon>Saurischia</taxon>
        <taxon>Theropoda</taxon>
        <taxon>Coelurosauria</taxon>
        <taxon>Aves</taxon>
        <taxon>Neognathae</taxon>
        <taxon>Neoaves</taxon>
        <taxon>Telluraves</taxon>
        <taxon>Australaves</taxon>
        <taxon>Passeriformes</taxon>
        <taxon>Sylvioidea</taxon>
        <taxon>Zosteropidae</taxon>
        <taxon>Zosterops</taxon>
    </lineage>
</organism>
<proteinExistence type="predicted"/>
<name>A0A8K1G1Z0_9PASS</name>
<evidence type="ECO:0000256" key="1">
    <source>
        <dbReference type="SAM" id="MobiDB-lite"/>
    </source>
</evidence>
<reference evidence="2" key="1">
    <citation type="submission" date="2019-04" db="EMBL/GenBank/DDBJ databases">
        <title>Genome assembly of Zosterops borbonicus 15179.</title>
        <authorList>
            <person name="Leroy T."/>
            <person name="Anselmetti Y."/>
            <person name="Tilak M.-K."/>
            <person name="Nabholz B."/>
        </authorList>
    </citation>
    <scope>NUCLEOTIDE SEQUENCE</scope>
    <source>
        <strain evidence="2">HGM_15179</strain>
        <tissue evidence="2">Muscle</tissue>
    </source>
</reference>
<protein>
    <submittedName>
        <fullName evidence="2">Uncharacterized protein</fullName>
    </submittedName>
</protein>
<accession>A0A8K1G1Z0</accession>
<evidence type="ECO:0000313" key="3">
    <source>
        <dbReference type="Proteomes" id="UP000796761"/>
    </source>
</evidence>
<dbReference type="EMBL" id="SWJQ01000923">
    <property type="protein sequence ID" value="TRZ10162.1"/>
    <property type="molecule type" value="Genomic_DNA"/>
</dbReference>
<feature type="non-terminal residue" evidence="2">
    <location>
        <position position="1"/>
    </location>
</feature>
<keyword evidence="3" id="KW-1185">Reference proteome</keyword>
<dbReference type="Proteomes" id="UP000796761">
    <property type="component" value="Unassembled WGS sequence"/>
</dbReference>
<dbReference type="AlphaFoldDB" id="A0A8K1G1Z0"/>
<comment type="caution">
    <text evidence="2">The sequence shown here is derived from an EMBL/GenBank/DDBJ whole genome shotgun (WGS) entry which is preliminary data.</text>
</comment>
<sequence>IPPQELQPQEGVGGSKEKLKVWTTLSPKMRWEVVAVLSLWVWEGRASAARVPKLCPENPLEQIPTAAELTQIPVWKRLELLWILGMFLDQGKAPGRAQSPRQGLERGWGQGMEGQDTGNGFKLGKGRFKWDIGKEFLAGMEFPDLLWLPLDPWQCPRPGWDNLGQWEVSLPMAGVALDGI</sequence>